<reference evidence="1 2" key="1">
    <citation type="submission" date="2021-06" db="EMBL/GenBank/DDBJ databases">
        <title>Caerostris extrusa draft genome.</title>
        <authorList>
            <person name="Kono N."/>
            <person name="Arakawa K."/>
        </authorList>
    </citation>
    <scope>NUCLEOTIDE SEQUENCE [LARGE SCALE GENOMIC DNA]</scope>
</reference>
<comment type="caution">
    <text evidence="1">The sequence shown here is derived from an EMBL/GenBank/DDBJ whole genome shotgun (WGS) entry which is preliminary data.</text>
</comment>
<proteinExistence type="predicted"/>
<accession>A0AAV4VXR0</accession>
<dbReference type="Proteomes" id="UP001054945">
    <property type="component" value="Unassembled WGS sequence"/>
</dbReference>
<gene>
    <name evidence="1" type="ORF">CEXT_587721</name>
</gene>
<organism evidence="1 2">
    <name type="scientific">Caerostris extrusa</name>
    <name type="common">Bark spider</name>
    <name type="synonym">Caerostris bankana</name>
    <dbReference type="NCBI Taxonomy" id="172846"/>
    <lineage>
        <taxon>Eukaryota</taxon>
        <taxon>Metazoa</taxon>
        <taxon>Ecdysozoa</taxon>
        <taxon>Arthropoda</taxon>
        <taxon>Chelicerata</taxon>
        <taxon>Arachnida</taxon>
        <taxon>Araneae</taxon>
        <taxon>Araneomorphae</taxon>
        <taxon>Entelegynae</taxon>
        <taxon>Araneoidea</taxon>
        <taxon>Araneidae</taxon>
        <taxon>Caerostris</taxon>
    </lineage>
</organism>
<evidence type="ECO:0000313" key="2">
    <source>
        <dbReference type="Proteomes" id="UP001054945"/>
    </source>
</evidence>
<dbReference type="AlphaFoldDB" id="A0AAV4VXR0"/>
<sequence length="135" mass="15746">MIISSLFLNDTSTCNSADDHDSAIKFNQQKENEKLCNQRERERRGLKFGRGFSLCYTDNEVIDAELLDLANFSFATYLRFRPRFAGCRGGVRVLIRGMDYFLSPFLDLLDKEIDGFVFVLRTMWRWLVNTVLKNV</sequence>
<keyword evidence="2" id="KW-1185">Reference proteome</keyword>
<name>A0AAV4VXR0_CAEEX</name>
<dbReference type="EMBL" id="BPLR01015252">
    <property type="protein sequence ID" value="GIY74739.1"/>
    <property type="molecule type" value="Genomic_DNA"/>
</dbReference>
<evidence type="ECO:0000313" key="1">
    <source>
        <dbReference type="EMBL" id="GIY74739.1"/>
    </source>
</evidence>
<protein>
    <submittedName>
        <fullName evidence="1">Uncharacterized protein</fullName>
    </submittedName>
</protein>